<dbReference type="PANTHER" id="PTHR21529">
    <property type="entry name" value="MAMMARY TURMOR VIRUS RECEPTOR HOMOLOG 1, 2 MTVR1, 2"/>
    <property type="match status" value="1"/>
</dbReference>
<dbReference type="SUPFAM" id="SSF52540">
    <property type="entry name" value="P-loop containing nucleoside triphosphate hydrolases"/>
    <property type="match status" value="1"/>
</dbReference>
<organism evidence="8 9">
    <name type="scientific">Symbiodinium natans</name>
    <dbReference type="NCBI Taxonomy" id="878477"/>
    <lineage>
        <taxon>Eukaryota</taxon>
        <taxon>Sar</taxon>
        <taxon>Alveolata</taxon>
        <taxon>Dinophyceae</taxon>
        <taxon>Suessiales</taxon>
        <taxon>Symbiodiniaceae</taxon>
        <taxon>Symbiodinium</taxon>
    </lineage>
</organism>
<dbReference type="Gene3D" id="3.40.50.300">
    <property type="entry name" value="P-loop containing nucleotide triphosphate hydrolases"/>
    <property type="match status" value="2"/>
</dbReference>
<keyword evidence="3 5" id="KW-0347">Helicase</keyword>
<dbReference type="InterPro" id="IPR014016">
    <property type="entry name" value="UvrD-like_ATP-bd"/>
</dbReference>
<feature type="region of interest" description="Disordered" evidence="6">
    <location>
        <begin position="789"/>
        <end position="822"/>
    </location>
</feature>
<dbReference type="EMBL" id="CAJNDS010000184">
    <property type="protein sequence ID" value="CAE7023911.1"/>
    <property type="molecule type" value="Genomic_DNA"/>
</dbReference>
<reference evidence="8" key="1">
    <citation type="submission" date="2021-02" db="EMBL/GenBank/DDBJ databases">
        <authorList>
            <person name="Dougan E. K."/>
            <person name="Rhodes N."/>
            <person name="Thang M."/>
            <person name="Chan C."/>
        </authorList>
    </citation>
    <scope>NUCLEOTIDE SEQUENCE</scope>
</reference>
<keyword evidence="4 5" id="KW-0067">ATP-binding</keyword>
<evidence type="ECO:0000256" key="3">
    <source>
        <dbReference type="ARBA" id="ARBA00022806"/>
    </source>
</evidence>
<dbReference type="Proteomes" id="UP000604046">
    <property type="component" value="Unassembled WGS sequence"/>
</dbReference>
<evidence type="ECO:0000313" key="9">
    <source>
        <dbReference type="Proteomes" id="UP000604046"/>
    </source>
</evidence>
<proteinExistence type="predicted"/>
<dbReference type="InterPro" id="IPR027417">
    <property type="entry name" value="P-loop_NTPase"/>
</dbReference>
<evidence type="ECO:0000313" key="8">
    <source>
        <dbReference type="EMBL" id="CAE7023911.1"/>
    </source>
</evidence>
<feature type="compositionally biased region" description="Polar residues" evidence="6">
    <location>
        <begin position="789"/>
        <end position="798"/>
    </location>
</feature>
<dbReference type="OrthoDB" id="3156807at2759"/>
<comment type="caution">
    <text evidence="8">The sequence shown here is derived from an EMBL/GenBank/DDBJ whole genome shotgun (WGS) entry which is preliminary data.</text>
</comment>
<evidence type="ECO:0000256" key="2">
    <source>
        <dbReference type="ARBA" id="ARBA00022801"/>
    </source>
</evidence>
<keyword evidence="9" id="KW-1185">Reference proteome</keyword>
<keyword evidence="2 5" id="KW-0378">Hydrolase</keyword>
<evidence type="ECO:0000256" key="1">
    <source>
        <dbReference type="ARBA" id="ARBA00022741"/>
    </source>
</evidence>
<dbReference type="GO" id="GO:0005524">
    <property type="term" value="F:ATP binding"/>
    <property type="evidence" value="ECO:0007669"/>
    <property type="project" value="UniProtKB-UniRule"/>
</dbReference>
<dbReference type="GO" id="GO:0016787">
    <property type="term" value="F:hydrolase activity"/>
    <property type="evidence" value="ECO:0007669"/>
    <property type="project" value="UniProtKB-UniRule"/>
</dbReference>
<dbReference type="PANTHER" id="PTHR21529:SF4">
    <property type="entry name" value="TPR AND ANKYRIN REPEAT-CONTAINING PROTEIN 1"/>
    <property type="match status" value="1"/>
</dbReference>
<evidence type="ECO:0000259" key="7">
    <source>
        <dbReference type="PROSITE" id="PS51198"/>
    </source>
</evidence>
<evidence type="ECO:0000256" key="5">
    <source>
        <dbReference type="PROSITE-ProRule" id="PRU00560"/>
    </source>
</evidence>
<gene>
    <name evidence="8" type="primary">Trank1</name>
    <name evidence="8" type="ORF">SNAT2548_LOCUS3043</name>
</gene>
<name>A0A812I7J0_9DINO</name>
<accession>A0A812I7J0</accession>
<sequence>MQMAPPCSELGFRCSLASELQVLQRRAQQAAERGLCPDLPEDHPYVVRSVSSFLGRGFPGADQIYEELAAAEASVLRARATLQSLPLPKEALQACELDVQNAALKVHAICETSLQSSALAWIHGRVQVSVKELMEDIVARLSQHGGRSETASCAVQPSRAQRRIIECPHSLFLQGRSGTGKTVCIIHRILRARRQFPVAKRLFVTRSSLLCAQVLEQLAVFGSTSRDAAVLRGSSGGTPVCVTWDELVKALVPEAKPAIQYSGFSSRFWPSLKAPPDLDPLLVWAEFHNRLRSFDAVLHGLEGLGAVSFAEYQEKKTLDSTGGYSLTQEQYCEAVAGDDGLSAMGVPLQPQQRREIYRMFLEYLRLKRTYKVSDGTDVAVALRNASEGALVREIYVDEAQDFSPAELTALMSLCGHADGITIAGDTCQTINPGSAFSFQDILDAFLRLEPKCFAGLADGHPDKEAAKCSWDHVGDCRQMSLAFNYRSAPSIVRLANTVSELLVQMFPDTVDAVEETAAATQGGEVPLFVHSHSGSGVVDIVMGTGDRLLRSMDSTSCVVLVGADSARQRLRHQGLRSTILTVAEAKGLEFDFVVICDFFQVCGDGASWYAVEEFLKAKAAKTAEKRRKRRTQAQRGMSHNASQRTPSLVRALKALYVAITRSRCGCAFVESGPKSLWGPLLENWQSRSLVKLVDGVSAYTKLLESEASEMSESGDGGAQARARSAAVRLESVQQALAWLWSELQLRTGPEQKKVRKVLGQERLRLQAGHALDPLFMQHFAAAHGVLSQASKGDSTSADGTAHPAAATSSAREQAEEGPWPDLPSLVDVLQLRSRMDRTPQGMATASRQLWRRGLQLLAHASDDSDQRWQVYGEAEAVFGESLVCAEKLLEVQLSQRARLTEPQVDSHPDRKRTQRDNADIQATPADMMRKAVQIAATYVNSASLQDHMFADILDSKSSVEKERFRVRGWLLSGREVADFEIAATASLGDLYSRFEEFLGQRCHLILSEAGCTQDLSSLDSTNSLRDILAETVQAWSSDLAWHRAICEILAAQLVRPGHHAAGAGATQLRALCVPRIWETVFSMLSRRGDSEFEARCAFRLTVERWLEHMTFRCAVRKKVLLARANRFRYTALYSEEVSRDADMAARELEKLLKEEATLSPMQPIVATTAAVQALLLKASPFQLEEARVFFGEVVVPKHRRRARLHWSAARLFESLGDAHEAAKDFRSSSEAAFQVVAAWRDISQMLGDTAVGALSMVEQQARASARWAALCWVHVASEMAASRAETMPDRTSMKAAEQQFLNAGCVADAVLCAAASSSPEQLFQMAAACPQQSLRRGLLVYGALLWHEGWDHPHMAQILAKMQYDKPVSSI</sequence>
<feature type="domain" description="UvrD-like helicase ATP-binding" evidence="7">
    <location>
        <begin position="154"/>
        <end position="488"/>
    </location>
</feature>
<dbReference type="InterPro" id="IPR039904">
    <property type="entry name" value="TRANK1"/>
</dbReference>
<feature type="binding site" evidence="5">
    <location>
        <begin position="175"/>
        <end position="182"/>
    </location>
    <ligand>
        <name>ATP</name>
        <dbReference type="ChEBI" id="CHEBI:30616"/>
    </ligand>
</feature>
<keyword evidence="1 5" id="KW-0547">Nucleotide-binding</keyword>
<evidence type="ECO:0000256" key="6">
    <source>
        <dbReference type="SAM" id="MobiDB-lite"/>
    </source>
</evidence>
<dbReference type="GO" id="GO:0004386">
    <property type="term" value="F:helicase activity"/>
    <property type="evidence" value="ECO:0007669"/>
    <property type="project" value="UniProtKB-UniRule"/>
</dbReference>
<evidence type="ECO:0000256" key="4">
    <source>
        <dbReference type="ARBA" id="ARBA00022840"/>
    </source>
</evidence>
<feature type="region of interest" description="Disordered" evidence="6">
    <location>
        <begin position="899"/>
        <end position="921"/>
    </location>
</feature>
<protein>
    <submittedName>
        <fullName evidence="8">Trank1 protein</fullName>
    </submittedName>
</protein>
<dbReference type="PROSITE" id="PS51198">
    <property type="entry name" value="UVRD_HELICASE_ATP_BIND"/>
    <property type="match status" value="1"/>
</dbReference>